<accession>A0A381V833</accession>
<name>A0A381V833_9ZZZZ</name>
<dbReference type="GO" id="GO:0032787">
    <property type="term" value="P:monocarboxylic acid metabolic process"/>
    <property type="evidence" value="ECO:0007669"/>
    <property type="project" value="UniProtKB-ARBA"/>
</dbReference>
<evidence type="ECO:0000256" key="1">
    <source>
        <dbReference type="ARBA" id="ARBA00006484"/>
    </source>
</evidence>
<dbReference type="CDD" id="cd05233">
    <property type="entry name" value="SDR_c"/>
    <property type="match status" value="1"/>
</dbReference>
<protein>
    <submittedName>
        <fullName evidence="2">Uncharacterized protein</fullName>
    </submittedName>
</protein>
<proteinExistence type="inferred from homology"/>
<dbReference type="SUPFAM" id="SSF51735">
    <property type="entry name" value="NAD(P)-binding Rossmann-fold domains"/>
    <property type="match status" value="1"/>
</dbReference>
<dbReference type="Pfam" id="PF13561">
    <property type="entry name" value="adh_short_C2"/>
    <property type="match status" value="1"/>
</dbReference>
<reference evidence="2" key="1">
    <citation type="submission" date="2018-05" db="EMBL/GenBank/DDBJ databases">
        <authorList>
            <person name="Lanie J.A."/>
            <person name="Ng W.-L."/>
            <person name="Kazmierczak K.M."/>
            <person name="Andrzejewski T.M."/>
            <person name="Davidsen T.M."/>
            <person name="Wayne K.J."/>
            <person name="Tettelin H."/>
            <person name="Glass J.I."/>
            <person name="Rusch D."/>
            <person name="Podicherti R."/>
            <person name="Tsui H.-C.T."/>
            <person name="Winkler M.E."/>
        </authorList>
    </citation>
    <scope>NUCLEOTIDE SEQUENCE</scope>
</reference>
<dbReference type="PANTHER" id="PTHR42879">
    <property type="entry name" value="3-OXOACYL-(ACYL-CARRIER-PROTEIN) REDUCTASE"/>
    <property type="match status" value="1"/>
</dbReference>
<sequence>MRFQGKVAIVTAAANGIGKATSKILAREGAQLVAVDINSGALAELTKEIEREGGNISTLETNVLEDNQVKDLVNSVVSRFNKIDILVNAVGGSTIIPNSTASVDNLSLEDWDKIIQFNLRGTFLCTSTVIKQMKKQGNGKIVNISSDAAHSMGDPSSAYVAAKAGIMAFTKKVAREAGPYGVTCNAIAPSVTLSERVGPRWEQRSEENKQQILEQIPLRRVSQPEDQAKVIAFLASGDADYVTGVTIDTSGGRY</sequence>
<dbReference type="PRINTS" id="PR00081">
    <property type="entry name" value="GDHRDH"/>
</dbReference>
<dbReference type="InterPro" id="IPR020904">
    <property type="entry name" value="Sc_DH/Rdtase_CS"/>
</dbReference>
<comment type="similarity">
    <text evidence="1">Belongs to the short-chain dehydrogenases/reductases (SDR) family.</text>
</comment>
<dbReference type="InterPro" id="IPR036291">
    <property type="entry name" value="NAD(P)-bd_dom_sf"/>
</dbReference>
<dbReference type="PRINTS" id="PR00080">
    <property type="entry name" value="SDRFAMILY"/>
</dbReference>
<dbReference type="PROSITE" id="PS00061">
    <property type="entry name" value="ADH_SHORT"/>
    <property type="match status" value="1"/>
</dbReference>
<dbReference type="InterPro" id="IPR002347">
    <property type="entry name" value="SDR_fam"/>
</dbReference>
<dbReference type="Gene3D" id="3.40.50.720">
    <property type="entry name" value="NAD(P)-binding Rossmann-like Domain"/>
    <property type="match status" value="1"/>
</dbReference>
<evidence type="ECO:0000313" key="2">
    <source>
        <dbReference type="EMBL" id="SVA36324.1"/>
    </source>
</evidence>
<dbReference type="EMBL" id="UINC01008061">
    <property type="protein sequence ID" value="SVA36324.1"/>
    <property type="molecule type" value="Genomic_DNA"/>
</dbReference>
<dbReference type="InterPro" id="IPR050259">
    <property type="entry name" value="SDR"/>
</dbReference>
<gene>
    <name evidence="2" type="ORF">METZ01_LOCUS89178</name>
</gene>
<dbReference type="FunFam" id="3.40.50.720:FF:000084">
    <property type="entry name" value="Short-chain dehydrogenase reductase"/>
    <property type="match status" value="1"/>
</dbReference>
<organism evidence="2">
    <name type="scientific">marine metagenome</name>
    <dbReference type="NCBI Taxonomy" id="408172"/>
    <lineage>
        <taxon>unclassified sequences</taxon>
        <taxon>metagenomes</taxon>
        <taxon>ecological metagenomes</taxon>
    </lineage>
</organism>
<dbReference type="PANTHER" id="PTHR42879:SF2">
    <property type="entry name" value="3-OXOACYL-[ACYL-CARRIER-PROTEIN] REDUCTASE FABG"/>
    <property type="match status" value="1"/>
</dbReference>
<dbReference type="AlphaFoldDB" id="A0A381V833"/>